<comment type="caution">
    <text evidence="1">The sequence shown here is derived from an EMBL/GenBank/DDBJ whole genome shotgun (WGS) entry which is preliminary data.</text>
</comment>
<dbReference type="EMBL" id="JBHSOW010000058">
    <property type="protein sequence ID" value="MFC5650579.1"/>
    <property type="molecule type" value="Genomic_DNA"/>
</dbReference>
<gene>
    <name evidence="1" type="ORF">ACFPYJ_15890</name>
</gene>
<keyword evidence="2" id="KW-1185">Reference proteome</keyword>
<dbReference type="InterPro" id="IPR011013">
    <property type="entry name" value="Gal_mutarotase_sf_dom"/>
</dbReference>
<dbReference type="SUPFAM" id="SSF74650">
    <property type="entry name" value="Galactose mutarotase-like"/>
    <property type="match status" value="1"/>
</dbReference>
<dbReference type="RefSeq" id="WP_379189143.1">
    <property type="nucleotide sequence ID" value="NZ_JBHSOW010000058.1"/>
</dbReference>
<dbReference type="InterPro" id="IPR014718">
    <property type="entry name" value="GH-type_carb-bd"/>
</dbReference>
<dbReference type="Proteomes" id="UP001596047">
    <property type="component" value="Unassembled WGS sequence"/>
</dbReference>
<organism evidence="1 2">
    <name type="scientific">Paenibacillus solisilvae</name>
    <dbReference type="NCBI Taxonomy" id="2486751"/>
    <lineage>
        <taxon>Bacteria</taxon>
        <taxon>Bacillati</taxon>
        <taxon>Bacillota</taxon>
        <taxon>Bacilli</taxon>
        <taxon>Bacillales</taxon>
        <taxon>Paenibacillaceae</taxon>
        <taxon>Paenibacillus</taxon>
    </lineage>
</organism>
<dbReference type="InterPro" id="IPR027839">
    <property type="entry name" value="DUF4432"/>
</dbReference>
<name>A0ABW0W0D4_9BACL</name>
<accession>A0ABW0W0D4</accession>
<dbReference type="Gene3D" id="2.70.98.10">
    <property type="match status" value="1"/>
</dbReference>
<evidence type="ECO:0000313" key="2">
    <source>
        <dbReference type="Proteomes" id="UP001596047"/>
    </source>
</evidence>
<proteinExistence type="predicted"/>
<protein>
    <submittedName>
        <fullName evidence="1">DUF4432 family protein</fullName>
    </submittedName>
</protein>
<evidence type="ECO:0000313" key="1">
    <source>
        <dbReference type="EMBL" id="MFC5650579.1"/>
    </source>
</evidence>
<reference evidence="2" key="1">
    <citation type="journal article" date="2019" name="Int. J. Syst. Evol. Microbiol.">
        <title>The Global Catalogue of Microorganisms (GCM) 10K type strain sequencing project: providing services to taxonomists for standard genome sequencing and annotation.</title>
        <authorList>
            <consortium name="The Broad Institute Genomics Platform"/>
            <consortium name="The Broad Institute Genome Sequencing Center for Infectious Disease"/>
            <person name="Wu L."/>
            <person name="Ma J."/>
        </authorList>
    </citation>
    <scope>NUCLEOTIDE SEQUENCE [LARGE SCALE GENOMIC DNA]</scope>
    <source>
        <strain evidence="2">CGMCC 1.3240</strain>
    </source>
</reference>
<sequence>MYLSRNEGARISCDYTYKGHRIAHMENEILAVTLLLDQGGSIVEFRYKPLDVDVMYRAPWGMRTWGSWTPTAANPRGNWIDHYPGGWQVVFPAGSSASTYKGAIQGMHGEVSLMAWDYEVILDTPEEVALVIRVETQRLPFRMEREMLLKRDSGALEIRETVENLSPQPLHCMWGQHPALGEPLLGPETELYLPPCRVFRSPVGKDPTGQTVSGTFGTWPYLTGKDGQPVDLRRMPPREQPASDMLFASELTEGWVAACNQRLGMGFGMSWPLRDWPYLWIWKELGGSTEAPWFGRAYTLGLEPFSSVPDSELPGLAGAVANGTAPLFAPYERRSITYHALAFPYEGSLQRITPEGQVEY</sequence>
<dbReference type="Pfam" id="PF14486">
    <property type="entry name" value="DUF4432"/>
    <property type="match status" value="1"/>
</dbReference>